<evidence type="ECO:0000256" key="10">
    <source>
        <dbReference type="ARBA" id="ARBA00023136"/>
    </source>
</evidence>
<dbReference type="CDD" id="cd00038">
    <property type="entry name" value="CAP_ED"/>
    <property type="match status" value="1"/>
</dbReference>
<keyword evidence="2" id="KW-0813">Transport</keyword>
<evidence type="ECO:0000256" key="11">
    <source>
        <dbReference type="ARBA" id="ARBA00023303"/>
    </source>
</evidence>
<feature type="transmembrane region" description="Helical" evidence="12">
    <location>
        <begin position="344"/>
        <end position="362"/>
    </location>
</feature>
<dbReference type="Gene3D" id="1.10.287.630">
    <property type="entry name" value="Helix hairpin bin"/>
    <property type="match status" value="1"/>
</dbReference>
<evidence type="ECO:0000256" key="1">
    <source>
        <dbReference type="ARBA" id="ARBA00004141"/>
    </source>
</evidence>
<reference evidence="14" key="1">
    <citation type="submission" date="2021-01" db="EMBL/GenBank/DDBJ databases">
        <authorList>
            <person name="Corre E."/>
            <person name="Pelletier E."/>
            <person name="Niang G."/>
            <person name="Scheremetjew M."/>
            <person name="Finn R."/>
            <person name="Kale V."/>
            <person name="Holt S."/>
            <person name="Cochrane G."/>
            <person name="Meng A."/>
            <person name="Brown T."/>
            <person name="Cohen L."/>
        </authorList>
    </citation>
    <scope>NUCLEOTIDE SEQUENCE</scope>
    <source>
        <strain evidence="14">CCAP979/52</strain>
    </source>
</reference>
<dbReference type="PROSITE" id="PS50042">
    <property type="entry name" value="CNMP_BINDING_3"/>
    <property type="match status" value="1"/>
</dbReference>
<accession>A0A7S0MRH0</accession>
<evidence type="ECO:0000256" key="12">
    <source>
        <dbReference type="SAM" id="Phobius"/>
    </source>
</evidence>
<evidence type="ECO:0000256" key="4">
    <source>
        <dbReference type="ARBA" id="ARBA00022692"/>
    </source>
</evidence>
<name>A0A7S0MRH0_9CRYP</name>
<dbReference type="Gene3D" id="2.60.120.10">
    <property type="entry name" value="Jelly Rolls"/>
    <property type="match status" value="1"/>
</dbReference>
<comment type="subcellular location">
    <subcellularLocation>
        <location evidence="1">Membrane</location>
        <topology evidence="1">Multi-pass membrane protein</topology>
    </subcellularLocation>
</comment>
<dbReference type="InterPro" id="IPR005821">
    <property type="entry name" value="Ion_trans_dom"/>
</dbReference>
<evidence type="ECO:0000256" key="7">
    <source>
        <dbReference type="ARBA" id="ARBA00022958"/>
    </source>
</evidence>
<dbReference type="InterPro" id="IPR050818">
    <property type="entry name" value="KCNH_animal-type"/>
</dbReference>
<feature type="transmembrane region" description="Helical" evidence="12">
    <location>
        <begin position="417"/>
        <end position="435"/>
    </location>
</feature>
<dbReference type="PANTHER" id="PTHR10217">
    <property type="entry name" value="VOLTAGE AND LIGAND GATED POTASSIUM CHANNEL"/>
    <property type="match status" value="1"/>
</dbReference>
<dbReference type="PRINTS" id="PR01463">
    <property type="entry name" value="EAGCHANLFMLY"/>
</dbReference>
<dbReference type="GO" id="GO:0042391">
    <property type="term" value="P:regulation of membrane potential"/>
    <property type="evidence" value="ECO:0007669"/>
    <property type="project" value="TreeGrafter"/>
</dbReference>
<proteinExistence type="predicted"/>
<evidence type="ECO:0000256" key="5">
    <source>
        <dbReference type="ARBA" id="ARBA00022826"/>
    </source>
</evidence>
<evidence type="ECO:0000256" key="2">
    <source>
        <dbReference type="ARBA" id="ARBA00022448"/>
    </source>
</evidence>
<evidence type="ECO:0000256" key="6">
    <source>
        <dbReference type="ARBA" id="ARBA00022882"/>
    </source>
</evidence>
<keyword evidence="6" id="KW-0851">Voltage-gated channel</keyword>
<keyword evidence="5" id="KW-0631">Potassium channel</keyword>
<organism evidence="14">
    <name type="scientific">Cryptomonas curvata</name>
    <dbReference type="NCBI Taxonomy" id="233186"/>
    <lineage>
        <taxon>Eukaryota</taxon>
        <taxon>Cryptophyceae</taxon>
        <taxon>Cryptomonadales</taxon>
        <taxon>Cryptomonadaceae</taxon>
        <taxon>Cryptomonas</taxon>
    </lineage>
</organism>
<keyword evidence="3" id="KW-0633">Potassium transport</keyword>
<gene>
    <name evidence="14" type="ORF">CCUR1050_LOCUS25957</name>
</gene>
<evidence type="ECO:0000313" key="14">
    <source>
        <dbReference type="EMBL" id="CAD8649190.1"/>
    </source>
</evidence>
<dbReference type="InterPro" id="IPR003938">
    <property type="entry name" value="K_chnl_volt-dep_EAG/ELK/ERG"/>
</dbReference>
<dbReference type="SUPFAM" id="SSF81324">
    <property type="entry name" value="Voltage-gated potassium channels"/>
    <property type="match status" value="1"/>
</dbReference>
<keyword evidence="11" id="KW-0407">Ion channel</keyword>
<feature type="transmembrane region" description="Helical" evidence="12">
    <location>
        <begin position="189"/>
        <end position="209"/>
    </location>
</feature>
<dbReference type="InterPro" id="IPR000595">
    <property type="entry name" value="cNMP-bd_dom"/>
</dbReference>
<keyword evidence="10 12" id="KW-0472">Membrane</keyword>
<keyword evidence="4 12" id="KW-0812">Transmembrane</keyword>
<dbReference type="InterPro" id="IPR014710">
    <property type="entry name" value="RmlC-like_jellyroll"/>
</dbReference>
<sequence>MVSGANSEMMITGERKPIQLNTQENNHSVNFHMKPDHGQDRTENGESQAARRSFLKHTLNHSFVSDNDSIESTSTVERRPPLGHLSQGFWSRESSCEWHRTDSRESTESTRMDLTYRRNRLNSLLERHRSGYSWLKYLRENMATAEGRARIGRDLLRSAFGIQPRNTPMGVEGSRVIDPFSPFHGGVELLIALLLLYSFFAVPIQLSVWVTDDVCSLPPTQHFDMTTEIIFIVEIAYRFLVGFVDGCGNYRDDLGSIAAMQLSSPWLFWFNLITSVPVAWIEWTTVRAACSGEGGTRVNGIGLVRVIKTIRLFKLVRILKLSSFYRLLNDRLDVYPVVLRMGKIVTILVLAMHLFACCFWRLKYEVGQDSLQEFLDSRGLSGQDPGQNYMMCLYFVCTVFTTVGFGDIYAQNSAERVFCITLMIMAACLFATILGEVQSIYTSVYKKNQDIEDQLQSITNFLSINKVPTMLQRRVRSWLRMRFLQDRAINNMRSITDLLPRDMFGQIAIIMNGLMFSKVPLFRLVRDEGDRALLAAALIPFTKTASFLSQAIIAHHADPADRLVIISSGRVAVCVKRDDGGAEASSDRLCVLQEGDGFGDTSVLGDTRWGGAYGVEATFIAMDTVTVSYIYTKDIVDILDKDPALYSVKRIFARQKRNWLANAKFVSETWRKGIFHWILLSKKLLRKREETRKQALTELFPDRALAAVKRVQSREKAPINTWVRSTRSFDVEADQSIFSSSGAELCFLKGDSENIQTAKLISQRTESMESARPMPPALQNDSFEAPKCLLALCHQNVVEPGQQ</sequence>
<evidence type="ECO:0000259" key="13">
    <source>
        <dbReference type="PROSITE" id="PS50042"/>
    </source>
</evidence>
<dbReference type="Gene3D" id="1.10.287.70">
    <property type="match status" value="1"/>
</dbReference>
<evidence type="ECO:0000256" key="3">
    <source>
        <dbReference type="ARBA" id="ARBA00022538"/>
    </source>
</evidence>
<dbReference type="GO" id="GO:0005886">
    <property type="term" value="C:plasma membrane"/>
    <property type="evidence" value="ECO:0007669"/>
    <property type="project" value="TreeGrafter"/>
</dbReference>
<keyword evidence="7" id="KW-0630">Potassium</keyword>
<dbReference type="GO" id="GO:0005249">
    <property type="term" value="F:voltage-gated potassium channel activity"/>
    <property type="evidence" value="ECO:0007669"/>
    <property type="project" value="InterPro"/>
</dbReference>
<feature type="domain" description="Cyclic nucleotide-binding" evidence="13">
    <location>
        <begin position="553"/>
        <end position="607"/>
    </location>
</feature>
<feature type="transmembrane region" description="Helical" evidence="12">
    <location>
        <begin position="388"/>
        <end position="410"/>
    </location>
</feature>
<dbReference type="InterPro" id="IPR018490">
    <property type="entry name" value="cNMP-bd_dom_sf"/>
</dbReference>
<evidence type="ECO:0000256" key="9">
    <source>
        <dbReference type="ARBA" id="ARBA00023065"/>
    </source>
</evidence>
<dbReference type="GO" id="GO:0034702">
    <property type="term" value="C:monoatomic ion channel complex"/>
    <property type="evidence" value="ECO:0007669"/>
    <property type="project" value="UniProtKB-KW"/>
</dbReference>
<dbReference type="AlphaFoldDB" id="A0A7S0MRH0"/>
<keyword evidence="9" id="KW-0406">Ion transport</keyword>
<dbReference type="SUPFAM" id="SSF51206">
    <property type="entry name" value="cAMP-binding domain-like"/>
    <property type="match status" value="1"/>
</dbReference>
<dbReference type="Pfam" id="PF00520">
    <property type="entry name" value="Ion_trans"/>
    <property type="match status" value="1"/>
</dbReference>
<dbReference type="EMBL" id="HBEZ01047132">
    <property type="protein sequence ID" value="CAD8649190.1"/>
    <property type="molecule type" value="Transcribed_RNA"/>
</dbReference>
<dbReference type="PANTHER" id="PTHR10217:SF435">
    <property type="entry name" value="POTASSIUM VOLTAGE-GATED CHANNEL PROTEIN EAG"/>
    <property type="match status" value="1"/>
</dbReference>
<keyword evidence="8 12" id="KW-1133">Transmembrane helix</keyword>
<protein>
    <recommendedName>
        <fullName evidence="13">Cyclic nucleotide-binding domain-containing protein</fullName>
    </recommendedName>
</protein>
<evidence type="ECO:0000256" key="8">
    <source>
        <dbReference type="ARBA" id="ARBA00022989"/>
    </source>
</evidence>